<feature type="transmembrane region" description="Helical" evidence="1">
    <location>
        <begin position="15"/>
        <end position="33"/>
    </location>
</feature>
<gene>
    <name evidence="2" type="ORF">GCM10009804_65650</name>
</gene>
<keyword evidence="1" id="KW-1133">Transmembrane helix</keyword>
<keyword evidence="1" id="KW-0472">Membrane</keyword>
<reference evidence="3" key="1">
    <citation type="journal article" date="2019" name="Int. J. Syst. Evol. Microbiol.">
        <title>The Global Catalogue of Microorganisms (GCM) 10K type strain sequencing project: providing services to taxonomists for standard genome sequencing and annotation.</title>
        <authorList>
            <consortium name="The Broad Institute Genomics Platform"/>
            <consortium name="The Broad Institute Genome Sequencing Center for Infectious Disease"/>
            <person name="Wu L."/>
            <person name="Ma J."/>
        </authorList>
    </citation>
    <scope>NUCLEOTIDE SEQUENCE [LARGE SCALE GENOMIC DNA]</scope>
    <source>
        <strain evidence="3">JCM 15572</strain>
    </source>
</reference>
<feature type="transmembrane region" description="Helical" evidence="1">
    <location>
        <begin position="57"/>
        <end position="75"/>
    </location>
</feature>
<dbReference type="Proteomes" id="UP001501705">
    <property type="component" value="Unassembled WGS sequence"/>
</dbReference>
<evidence type="ECO:0000313" key="2">
    <source>
        <dbReference type="EMBL" id="GAA1599883.1"/>
    </source>
</evidence>
<proteinExistence type="predicted"/>
<evidence type="ECO:0000256" key="1">
    <source>
        <dbReference type="SAM" id="Phobius"/>
    </source>
</evidence>
<dbReference type="RefSeq" id="WP_344239865.1">
    <property type="nucleotide sequence ID" value="NZ_BAAAPH010000028.1"/>
</dbReference>
<keyword evidence="3" id="KW-1185">Reference proteome</keyword>
<comment type="caution">
    <text evidence="2">The sequence shown here is derived from an EMBL/GenBank/DDBJ whole genome shotgun (WGS) entry which is preliminary data.</text>
</comment>
<organism evidence="2 3">
    <name type="scientific">Kribbella hippodromi</name>
    <dbReference type="NCBI Taxonomy" id="434347"/>
    <lineage>
        <taxon>Bacteria</taxon>
        <taxon>Bacillati</taxon>
        <taxon>Actinomycetota</taxon>
        <taxon>Actinomycetes</taxon>
        <taxon>Propionibacteriales</taxon>
        <taxon>Kribbellaceae</taxon>
        <taxon>Kribbella</taxon>
    </lineage>
</organism>
<evidence type="ECO:0000313" key="3">
    <source>
        <dbReference type="Proteomes" id="UP001501705"/>
    </source>
</evidence>
<name>A0ABP4Q4J4_9ACTN</name>
<dbReference type="EMBL" id="BAAAPH010000028">
    <property type="protein sequence ID" value="GAA1599883.1"/>
    <property type="molecule type" value="Genomic_DNA"/>
</dbReference>
<accession>A0ABP4Q4J4</accession>
<protein>
    <submittedName>
        <fullName evidence="2">Uncharacterized protein</fullName>
    </submittedName>
</protein>
<keyword evidence="1" id="KW-0812">Transmembrane</keyword>
<sequence length="86" mass="9911">MSQFKNYIESYHPTLLYRAFGVVLPAAWIVKAANTHTFEDILWAFFLPLRWFLSRPLSLYIAVPAAVVLMAVATVQRRAHMRSELS</sequence>